<feature type="domain" description="Anthranilate synthase component I N-terminal" evidence="4">
    <location>
        <begin position="18"/>
        <end position="170"/>
    </location>
</feature>
<dbReference type="InterPro" id="IPR005802">
    <property type="entry name" value="ADC_synth_comp_1"/>
</dbReference>
<sequence length="489" mass="54283">MHKITSYSLLYHRDSASLIATIGQLCGATCLDSGLGQHPNGRYDILSAMPECELRAIRDNNQTVFQFKSSASQPWTIATEQSFPLLCQQILNRYRLDTDNLDPHCRAELLALPFAGGFMGVMGYHFLQHEVSGYKRVSQLTPALTHLQEVPDAWMGWYAWFVIVDHQTKRSRLIVRPECSTATVEKLLTTLGPWLEKSSQSRPPATASISEFKLKAHFRPLVSKRQYVMAFDQLQHWIHAGDCYQTNLALSFTAPYKGDPLAAYLALRKLSHSPFSAYVSNLGGGVLSLSPERFIQVNQNDVLTQPIKGTRPRHTDPEIDSAAAQSLTQSEKDRAENLMIVDLLRNDLGRICATGSVKVDALFELQSFSQVHHLVSTIRGRLPKGVSALQLLISAFPGGSITGAPKIRAMQIISELETVPRSAYCGSVFYLDEFNRLDSNIAIRTMQCTEQDIFCWGGSGVVADSDGEEEYQECHDKVSALLSGLTLAN</sequence>
<evidence type="ECO:0000259" key="4">
    <source>
        <dbReference type="Pfam" id="PF04715"/>
    </source>
</evidence>
<dbReference type="EMBL" id="BMIY01000001">
    <property type="protein sequence ID" value="GGG49297.1"/>
    <property type="molecule type" value="Genomic_DNA"/>
</dbReference>
<name>A0A917GKI3_9GAMM</name>
<reference evidence="5" key="2">
    <citation type="submission" date="2020-09" db="EMBL/GenBank/DDBJ databases">
        <authorList>
            <person name="Sun Q."/>
            <person name="Zhou Y."/>
        </authorList>
    </citation>
    <scope>NUCLEOTIDE SEQUENCE</scope>
    <source>
        <strain evidence="5">CGMCC 1.15425</strain>
    </source>
</reference>
<dbReference type="PANTHER" id="PTHR11236">
    <property type="entry name" value="AMINOBENZOATE/ANTHRANILATE SYNTHASE"/>
    <property type="match status" value="1"/>
</dbReference>
<dbReference type="InterPro" id="IPR019999">
    <property type="entry name" value="Anth_synth_I-like"/>
</dbReference>
<dbReference type="Pfam" id="PF04715">
    <property type="entry name" value="Anth_synt_I_N"/>
    <property type="match status" value="1"/>
</dbReference>
<dbReference type="PANTHER" id="PTHR11236:SF50">
    <property type="entry name" value="AMINODEOXYCHORISMATE SYNTHASE COMPONENT 1"/>
    <property type="match status" value="1"/>
</dbReference>
<evidence type="ECO:0000256" key="2">
    <source>
        <dbReference type="ARBA" id="ARBA00022679"/>
    </source>
</evidence>
<dbReference type="GO" id="GO:0046820">
    <property type="term" value="F:4-amino-4-deoxychorismate synthase activity"/>
    <property type="evidence" value="ECO:0007669"/>
    <property type="project" value="UniProtKB-EC"/>
</dbReference>
<dbReference type="InterPro" id="IPR005801">
    <property type="entry name" value="ADC_synthase"/>
</dbReference>
<proteinExistence type="predicted"/>
<feature type="domain" description="Chorismate-utilising enzyme C-terminal" evidence="3">
    <location>
        <begin position="224"/>
        <end position="477"/>
    </location>
</feature>
<dbReference type="InterPro" id="IPR015890">
    <property type="entry name" value="Chorismate_C"/>
</dbReference>
<dbReference type="RefSeq" id="WP_068812660.1">
    <property type="nucleotide sequence ID" value="NZ_BMIY01000001.1"/>
</dbReference>
<dbReference type="SUPFAM" id="SSF56322">
    <property type="entry name" value="ADC synthase"/>
    <property type="match status" value="1"/>
</dbReference>
<dbReference type="Pfam" id="PF00425">
    <property type="entry name" value="Chorismate_bind"/>
    <property type="match status" value="1"/>
</dbReference>
<dbReference type="GO" id="GO:0009396">
    <property type="term" value="P:folic acid-containing compound biosynthetic process"/>
    <property type="evidence" value="ECO:0007669"/>
    <property type="project" value="InterPro"/>
</dbReference>
<evidence type="ECO:0000256" key="1">
    <source>
        <dbReference type="ARBA" id="ARBA00013139"/>
    </source>
</evidence>
<keyword evidence="2" id="KW-0808">Transferase</keyword>
<accession>A0A917GKI3</accession>
<evidence type="ECO:0000313" key="5">
    <source>
        <dbReference type="EMBL" id="GGG49297.1"/>
    </source>
</evidence>
<evidence type="ECO:0000259" key="3">
    <source>
        <dbReference type="Pfam" id="PF00425"/>
    </source>
</evidence>
<gene>
    <name evidence="5" type="primary">pabB</name>
    <name evidence="5" type="ORF">GCM10011403_03010</name>
</gene>
<evidence type="ECO:0000313" key="6">
    <source>
        <dbReference type="Proteomes" id="UP000627715"/>
    </source>
</evidence>
<dbReference type="Proteomes" id="UP000627715">
    <property type="component" value="Unassembled WGS sequence"/>
</dbReference>
<keyword evidence="6" id="KW-1185">Reference proteome</keyword>
<dbReference type="OrthoDB" id="9803598at2"/>
<dbReference type="Gene3D" id="3.60.120.10">
    <property type="entry name" value="Anthranilate synthase"/>
    <property type="match status" value="1"/>
</dbReference>
<dbReference type="PRINTS" id="PR00095">
    <property type="entry name" value="ANTSNTHASEI"/>
</dbReference>
<dbReference type="AlphaFoldDB" id="A0A917GKI3"/>
<dbReference type="InterPro" id="IPR006805">
    <property type="entry name" value="Anth_synth_I_N"/>
</dbReference>
<organism evidence="5 6">
    <name type="scientific">Pseudohongiella nitratireducens</name>
    <dbReference type="NCBI Taxonomy" id="1768907"/>
    <lineage>
        <taxon>Bacteria</taxon>
        <taxon>Pseudomonadati</taxon>
        <taxon>Pseudomonadota</taxon>
        <taxon>Gammaproteobacteria</taxon>
        <taxon>Pseudomonadales</taxon>
        <taxon>Pseudohongiellaceae</taxon>
        <taxon>Pseudohongiella</taxon>
    </lineage>
</organism>
<protein>
    <recommendedName>
        <fullName evidence="1">aminodeoxychorismate synthase</fullName>
        <ecNumber evidence="1">2.6.1.85</ecNumber>
    </recommendedName>
</protein>
<reference evidence="5" key="1">
    <citation type="journal article" date="2014" name="Int. J. Syst. Evol. Microbiol.">
        <title>Complete genome sequence of Corynebacterium casei LMG S-19264T (=DSM 44701T), isolated from a smear-ripened cheese.</title>
        <authorList>
            <consortium name="US DOE Joint Genome Institute (JGI-PGF)"/>
            <person name="Walter F."/>
            <person name="Albersmeier A."/>
            <person name="Kalinowski J."/>
            <person name="Ruckert C."/>
        </authorList>
    </citation>
    <scope>NUCLEOTIDE SEQUENCE</scope>
    <source>
        <strain evidence="5">CGMCC 1.15425</strain>
    </source>
</reference>
<dbReference type="EC" id="2.6.1.85" evidence="1"/>
<dbReference type="NCBIfam" id="TIGR00553">
    <property type="entry name" value="pabB"/>
    <property type="match status" value="1"/>
</dbReference>
<comment type="caution">
    <text evidence="5">The sequence shown here is derived from an EMBL/GenBank/DDBJ whole genome shotgun (WGS) entry which is preliminary data.</text>
</comment>
<dbReference type="GO" id="GO:0000162">
    <property type="term" value="P:L-tryptophan biosynthetic process"/>
    <property type="evidence" value="ECO:0007669"/>
    <property type="project" value="TreeGrafter"/>
</dbReference>